<dbReference type="Proteomes" id="UP000295192">
    <property type="component" value="Unassembled WGS sequence"/>
</dbReference>
<keyword evidence="10" id="KW-0325">Glycoprotein</keyword>
<dbReference type="GO" id="GO:0030154">
    <property type="term" value="P:cell differentiation"/>
    <property type="evidence" value="ECO:0007669"/>
    <property type="project" value="UniProtKB-ARBA"/>
</dbReference>
<keyword evidence="1" id="KW-1003">Cell membrane</keyword>
<evidence type="ECO:0000256" key="4">
    <source>
        <dbReference type="ARBA" id="ARBA00022737"/>
    </source>
</evidence>
<evidence type="ECO:0000256" key="3">
    <source>
        <dbReference type="ARBA" id="ARBA00022729"/>
    </source>
</evidence>
<dbReference type="CDD" id="cd11304">
    <property type="entry name" value="Cadherin_repeat"/>
    <property type="match status" value="1"/>
</dbReference>
<evidence type="ECO:0000256" key="9">
    <source>
        <dbReference type="ARBA" id="ARBA00023136"/>
    </source>
</evidence>
<evidence type="ECO:0000256" key="14">
    <source>
        <dbReference type="PROSITE-ProRule" id="PRU00043"/>
    </source>
</evidence>
<dbReference type="PROSITE" id="PS50268">
    <property type="entry name" value="CADHERIN_2"/>
    <property type="match status" value="2"/>
</dbReference>
<evidence type="ECO:0000313" key="18">
    <source>
        <dbReference type="EMBL" id="TDG39073.1"/>
    </source>
</evidence>
<evidence type="ECO:0000256" key="2">
    <source>
        <dbReference type="ARBA" id="ARBA00022692"/>
    </source>
</evidence>
<feature type="transmembrane region" description="Helical" evidence="16">
    <location>
        <begin position="7"/>
        <end position="28"/>
    </location>
</feature>
<dbReference type="GO" id="GO:0007156">
    <property type="term" value="P:homophilic cell adhesion via plasma membrane adhesion molecules"/>
    <property type="evidence" value="ECO:0007669"/>
    <property type="project" value="InterPro"/>
</dbReference>
<keyword evidence="5 14" id="KW-0106">Calcium</keyword>
<dbReference type="GO" id="GO:0050806">
    <property type="term" value="P:positive regulation of synaptic transmission"/>
    <property type="evidence" value="ECO:0007669"/>
    <property type="project" value="TreeGrafter"/>
</dbReference>
<dbReference type="InterPro" id="IPR002126">
    <property type="entry name" value="Cadherin-like_dom"/>
</dbReference>
<dbReference type="FunFam" id="2.60.40.60:FF:000025">
    <property type="entry name" value="Calsyntenin 1"/>
    <property type="match status" value="1"/>
</dbReference>
<dbReference type="FunFam" id="2.60.120.200:FF:000249">
    <property type="entry name" value="Calsyntenin-1, isoform C"/>
    <property type="match status" value="1"/>
</dbReference>
<dbReference type="STRING" id="7232.A0A484ARS5"/>
<dbReference type="PRINTS" id="PR00205">
    <property type="entry name" value="CADHERIN"/>
</dbReference>
<keyword evidence="11" id="KW-0628">Postsynaptic cell membrane</keyword>
<dbReference type="InterPro" id="IPR045588">
    <property type="entry name" value="CLSTN_C"/>
</dbReference>
<comment type="caution">
    <text evidence="18">The sequence shown here is derived from an EMBL/GenBank/DDBJ whole genome shotgun (WGS) entry which is preliminary data.</text>
</comment>
<keyword evidence="9 16" id="KW-0472">Membrane</keyword>
<dbReference type="GO" id="GO:0051965">
    <property type="term" value="P:positive regulation of synapse assembly"/>
    <property type="evidence" value="ECO:0007669"/>
    <property type="project" value="TreeGrafter"/>
</dbReference>
<dbReference type="OrthoDB" id="10012272at2759"/>
<evidence type="ECO:0000256" key="12">
    <source>
        <dbReference type="ARBA" id="ARBA00035006"/>
    </source>
</evidence>
<keyword evidence="3" id="KW-0732">Signal</keyword>
<dbReference type="Pfam" id="PF19699">
    <property type="entry name" value="CLSTN_C"/>
    <property type="match status" value="3"/>
</dbReference>
<name>A0A484ARS5_DRONA</name>
<feature type="domain" description="Cadherin" evidence="17">
    <location>
        <begin position="75"/>
        <end position="145"/>
    </location>
</feature>
<dbReference type="SUPFAM" id="SSF49899">
    <property type="entry name" value="Concanavalin A-like lectins/glucanases"/>
    <property type="match status" value="1"/>
</dbReference>
<evidence type="ECO:0000256" key="6">
    <source>
        <dbReference type="ARBA" id="ARBA00022889"/>
    </source>
</evidence>
<keyword evidence="19" id="KW-1185">Reference proteome</keyword>
<evidence type="ECO:0000256" key="10">
    <source>
        <dbReference type="ARBA" id="ARBA00023180"/>
    </source>
</evidence>
<keyword evidence="2 16" id="KW-0812">Transmembrane</keyword>
<dbReference type="InterPro" id="IPR013320">
    <property type="entry name" value="ConA-like_dom_sf"/>
</dbReference>
<keyword evidence="6" id="KW-0130">Cell adhesion</keyword>
<keyword evidence="8" id="KW-0770">Synapse</keyword>
<dbReference type="FunFam" id="2.60.40.60:FF:000285">
    <property type="entry name" value="Calsyntenin-1, isoform C"/>
    <property type="match status" value="1"/>
</dbReference>
<dbReference type="AlphaFoldDB" id="A0A484ARS5"/>
<dbReference type="Gene3D" id="2.60.40.60">
    <property type="entry name" value="Cadherins"/>
    <property type="match status" value="2"/>
</dbReference>
<evidence type="ECO:0000256" key="15">
    <source>
        <dbReference type="SAM" id="MobiDB-lite"/>
    </source>
</evidence>
<evidence type="ECO:0000256" key="13">
    <source>
        <dbReference type="ARBA" id="ARBA00035015"/>
    </source>
</evidence>
<dbReference type="GO" id="GO:0009986">
    <property type="term" value="C:cell surface"/>
    <property type="evidence" value="ECO:0007669"/>
    <property type="project" value="TreeGrafter"/>
</dbReference>
<dbReference type="SMART" id="SM00112">
    <property type="entry name" value="CA"/>
    <property type="match status" value="2"/>
</dbReference>
<sequence length="996" mass="111969">MGPSQILSLAYLGLTIIGFLGVTVYAGISTENEDEYLIQREYILEKSYHGLIRENETLVEITPLINVDEEKICNFRIVKKPYHEIPFEIELVNNLGILKARHTLNCEKRKSYHFEIVAIYCDGTPSNSANVHITVIDINEYAPTFLQPSYVTEVDEGKLYNEIIRVEAVDKDCTPLFGDVCKYEILNSDEPFTIDNEGSIKNKEPLSHKVSHNHILSVVAYDCAMKESAPIMVSIKVRRVCDAKFLGIPERIDYVSGSTESLQLFPNARLDLCNILCAVDDLNIHAAVALKTKHISFGCDRDTSNCPANKNLKDLLPRDTDWTKALSYDEGPEPIFHFDGSAGVVVPDEFIDHHDFSLKPFSIVTIFRHGNQSPMNKHVKEHIVCNADDHKMNRHHMALFVRNCRLILLLRKNFNDGDLNIFSPAEWRWKIAQVCDNEWHYYVINVYQSSKVELFIDGVQFESSVEDHHANPEIIDDWPLHAAHGVNTTLSVGACYQSSENRLKHGFNGDISEVKLSLNGVLSVEDIKCGTSCAEHLLPSTALQLEEQSEDEPTDFQVQVNAKMNEIYIEAQSKHNIEQLMRRIQYINIKKNPTIGRRNIEVRTTMMCANQSAIRLPTIETYIMVNDPVQPATIPSEKQAETTATLYTLDNRRLQIEGEQLTPKSSHLATKIAISGTQNKLVSYQEIKFGVHILDKVRIGLSTDGDSGNGISEEKLDSCSVIVFPSLNPDHEEIQIDGDESLSSTMDIRTNINKDGVEMIGTDSIRSYLSVLRALVYSNKKPAYYLNRVFKLSCSQLSAQYKSVEYTLTLTVLHPKQFFKTTNAPSLSIAVTSAEGKDNFLSNYHNGRSISESGDQADSDTKFFSNSLLHINDVQEPKSHSHSIVHKAEASHPTMLIILICVFLVILLCGISIARLKSNQKYTDRHQPCPKVSDEGLIWDDSALTITINPMQTDGASEESSDSDNTDSEDEDGIKDGFANINQLEWDHTNMFSSGN</sequence>
<comment type="similarity">
    <text evidence="13">Belongs to the calsyntenin family.</text>
</comment>
<evidence type="ECO:0000256" key="1">
    <source>
        <dbReference type="ARBA" id="ARBA00022475"/>
    </source>
</evidence>
<dbReference type="PANTHER" id="PTHR14139:SF2">
    <property type="entry name" value="CALSYNTENIN-1"/>
    <property type="match status" value="1"/>
</dbReference>
<dbReference type="KEGG" id="dnv:108655393"/>
<dbReference type="SUPFAM" id="SSF49313">
    <property type="entry name" value="Cadherin-like"/>
    <property type="match status" value="2"/>
</dbReference>
<gene>
    <name evidence="18" type="ORF">AWZ03_014505</name>
</gene>
<feature type="transmembrane region" description="Helical" evidence="16">
    <location>
        <begin position="895"/>
        <end position="916"/>
    </location>
</feature>
<evidence type="ECO:0000256" key="5">
    <source>
        <dbReference type="ARBA" id="ARBA00022837"/>
    </source>
</evidence>
<comment type="subcellular location">
    <subcellularLocation>
        <location evidence="12">Postsynaptic cell membrane</location>
        <topology evidence="12">Single-pass type I membrane protein</topology>
    </subcellularLocation>
</comment>
<dbReference type="PANTHER" id="PTHR14139">
    <property type="entry name" value="CALSYNTENIN"/>
    <property type="match status" value="1"/>
</dbReference>
<evidence type="ECO:0000313" key="19">
    <source>
        <dbReference type="Proteomes" id="UP000295192"/>
    </source>
</evidence>
<feature type="region of interest" description="Disordered" evidence="15">
    <location>
        <begin position="949"/>
        <end position="976"/>
    </location>
</feature>
<keyword evidence="4" id="KW-0677">Repeat</keyword>
<reference evidence="18 19" key="1">
    <citation type="journal article" date="2019" name="J. Hered.">
        <title>An Improved Genome Assembly for Drosophila navojoa, the Basal Species in the mojavensis Cluster.</title>
        <authorList>
            <person name="Vanderlinde T."/>
            <person name="Dupim E.G."/>
            <person name="Nazario-Yepiz N.O."/>
            <person name="Carvalho A.B."/>
        </authorList>
    </citation>
    <scope>NUCLEOTIDE SEQUENCE [LARGE SCALE GENOMIC DNA]</scope>
    <source>
        <strain evidence="18">Navoj_Jal97</strain>
        <tissue evidence="18">Whole organism</tissue>
    </source>
</reference>
<accession>A0A484ARS5</accession>
<dbReference type="GO" id="GO:0045211">
    <property type="term" value="C:postsynaptic membrane"/>
    <property type="evidence" value="ECO:0007669"/>
    <property type="project" value="UniProtKB-SubCell"/>
</dbReference>
<organism evidence="18 19">
    <name type="scientific">Drosophila navojoa</name>
    <name type="common">Fruit fly</name>
    <dbReference type="NCBI Taxonomy" id="7232"/>
    <lineage>
        <taxon>Eukaryota</taxon>
        <taxon>Metazoa</taxon>
        <taxon>Ecdysozoa</taxon>
        <taxon>Arthropoda</taxon>
        <taxon>Hexapoda</taxon>
        <taxon>Insecta</taxon>
        <taxon>Pterygota</taxon>
        <taxon>Neoptera</taxon>
        <taxon>Endopterygota</taxon>
        <taxon>Diptera</taxon>
        <taxon>Brachycera</taxon>
        <taxon>Muscomorpha</taxon>
        <taxon>Ephydroidea</taxon>
        <taxon>Drosophilidae</taxon>
        <taxon>Drosophila</taxon>
    </lineage>
</organism>
<evidence type="ECO:0000256" key="7">
    <source>
        <dbReference type="ARBA" id="ARBA00022989"/>
    </source>
</evidence>
<protein>
    <recommendedName>
        <fullName evidence="17">Cadherin domain-containing protein</fullName>
    </recommendedName>
</protein>
<feature type="compositionally biased region" description="Acidic residues" evidence="15">
    <location>
        <begin position="956"/>
        <end position="973"/>
    </location>
</feature>
<dbReference type="Gene3D" id="2.60.120.200">
    <property type="match status" value="1"/>
</dbReference>
<feature type="domain" description="Cadherin" evidence="17">
    <location>
        <begin position="146"/>
        <end position="251"/>
    </location>
</feature>
<keyword evidence="7 16" id="KW-1133">Transmembrane helix</keyword>
<dbReference type="EMBL" id="LSRL02001403">
    <property type="protein sequence ID" value="TDG39073.1"/>
    <property type="molecule type" value="Genomic_DNA"/>
</dbReference>
<evidence type="ECO:0000256" key="16">
    <source>
        <dbReference type="SAM" id="Phobius"/>
    </source>
</evidence>
<evidence type="ECO:0000256" key="11">
    <source>
        <dbReference type="ARBA" id="ARBA00023257"/>
    </source>
</evidence>
<dbReference type="OMA" id="YTVQCAM"/>
<dbReference type="InterPro" id="IPR015919">
    <property type="entry name" value="Cadherin-like_sf"/>
</dbReference>
<evidence type="ECO:0000259" key="17">
    <source>
        <dbReference type="PROSITE" id="PS50268"/>
    </source>
</evidence>
<dbReference type="GO" id="GO:0005509">
    <property type="term" value="F:calcium ion binding"/>
    <property type="evidence" value="ECO:0007669"/>
    <property type="project" value="UniProtKB-UniRule"/>
</dbReference>
<evidence type="ECO:0000256" key="8">
    <source>
        <dbReference type="ARBA" id="ARBA00023018"/>
    </source>
</evidence>
<proteinExistence type="inferred from homology"/>